<evidence type="ECO:0000313" key="3">
    <source>
        <dbReference type="Proteomes" id="UP000051139"/>
    </source>
</evidence>
<comment type="caution">
    <text evidence="2">The sequence shown here is derived from an EMBL/GenBank/DDBJ whole genome shotgun (WGS) entry which is preliminary data.</text>
</comment>
<evidence type="ECO:0000313" key="2">
    <source>
        <dbReference type="EMBL" id="KRN96921.1"/>
    </source>
</evidence>
<proteinExistence type="predicted"/>
<accession>A0A0R2L578</accession>
<sequence>MEYQRILIGTYSLHQAQTYIIGHMNYEESQYRVKKRNAHLQFDDYFTRTRKECQAGYPSLVAFTNRRSVVD</sequence>
<reference evidence="2 3" key="1">
    <citation type="journal article" date="2015" name="Genome Announc.">
        <title>Expanding the biotechnology potential of lactobacilli through comparative genomics of 213 strains and associated genera.</title>
        <authorList>
            <person name="Sun Z."/>
            <person name="Harris H.M."/>
            <person name="McCann A."/>
            <person name="Guo C."/>
            <person name="Argimon S."/>
            <person name="Zhang W."/>
            <person name="Yang X."/>
            <person name="Jeffery I.B."/>
            <person name="Cooney J.C."/>
            <person name="Kagawa T.F."/>
            <person name="Liu W."/>
            <person name="Song Y."/>
            <person name="Salvetti E."/>
            <person name="Wrobel A."/>
            <person name="Rasinkangas P."/>
            <person name="Parkhill J."/>
            <person name="Rea M.C."/>
            <person name="O'Sullivan O."/>
            <person name="Ritari J."/>
            <person name="Douillard F.P."/>
            <person name="Paul Ross R."/>
            <person name="Yang R."/>
            <person name="Briner A.E."/>
            <person name="Felis G.E."/>
            <person name="de Vos W.M."/>
            <person name="Barrangou R."/>
            <person name="Klaenhammer T.R."/>
            <person name="Caufield P.W."/>
            <person name="Cui Y."/>
            <person name="Zhang H."/>
            <person name="O'Toole P.W."/>
        </authorList>
    </citation>
    <scope>NUCLEOTIDE SEQUENCE [LARGE SCALE GENOMIC DNA]</scope>
    <source>
        <strain evidence="2 3">DSM 22696</strain>
    </source>
</reference>
<reference evidence="1 4" key="2">
    <citation type="submission" date="2019-07" db="EMBL/GenBank/DDBJ databases">
        <title>Whole genome shotgun sequence of Lactobacillus siliginis NBRC 101315.</title>
        <authorList>
            <person name="Hosoyama A."/>
            <person name="Uohara A."/>
            <person name="Ohji S."/>
            <person name="Ichikawa N."/>
        </authorList>
    </citation>
    <scope>NUCLEOTIDE SEQUENCE [LARGE SCALE GENOMIC DNA]</scope>
    <source>
        <strain evidence="1 4">NBRC 101315</strain>
    </source>
</reference>
<dbReference type="AlphaFoldDB" id="A0A0R2L578"/>
<dbReference type="EMBL" id="BJUD01000004">
    <property type="protein sequence ID" value="GEK28120.1"/>
    <property type="molecule type" value="Genomic_DNA"/>
</dbReference>
<dbReference type="Proteomes" id="UP000321429">
    <property type="component" value="Unassembled WGS sequence"/>
</dbReference>
<dbReference type="RefSeq" id="WP_146993598.1">
    <property type="nucleotide sequence ID" value="NZ_BJUD01000004.1"/>
</dbReference>
<protein>
    <submittedName>
        <fullName evidence="2">Uncharacterized protein</fullName>
    </submittedName>
</protein>
<dbReference type="PATRIC" id="fig|348151.3.peg.815"/>
<organism evidence="2 3">
    <name type="scientific">Furfurilactobacillus siliginis</name>
    <dbReference type="NCBI Taxonomy" id="348151"/>
    <lineage>
        <taxon>Bacteria</taxon>
        <taxon>Bacillati</taxon>
        <taxon>Bacillota</taxon>
        <taxon>Bacilli</taxon>
        <taxon>Lactobacillales</taxon>
        <taxon>Lactobacillaceae</taxon>
        <taxon>Furfurilactobacillus</taxon>
    </lineage>
</organism>
<keyword evidence="3" id="KW-1185">Reference proteome</keyword>
<dbReference type="EMBL" id="JQCB01000002">
    <property type="protein sequence ID" value="KRN96921.1"/>
    <property type="molecule type" value="Genomic_DNA"/>
</dbReference>
<evidence type="ECO:0000313" key="1">
    <source>
        <dbReference type="EMBL" id="GEK28120.1"/>
    </source>
</evidence>
<gene>
    <name evidence="2" type="ORF">IV55_GL000793</name>
    <name evidence="1" type="ORF">LSI01_04310</name>
</gene>
<evidence type="ECO:0000313" key="4">
    <source>
        <dbReference type="Proteomes" id="UP000321429"/>
    </source>
</evidence>
<dbReference type="Proteomes" id="UP000051139">
    <property type="component" value="Unassembled WGS sequence"/>
</dbReference>
<name>A0A0R2L578_9LACO</name>